<feature type="transmembrane region" description="Helical" evidence="3">
    <location>
        <begin position="80"/>
        <end position="101"/>
    </location>
</feature>
<feature type="region of interest" description="Disordered" evidence="2">
    <location>
        <begin position="260"/>
        <end position="291"/>
    </location>
</feature>
<accession>A0A553NGQ5</accession>
<dbReference type="Proteomes" id="UP000316079">
    <property type="component" value="Unassembled WGS sequence"/>
</dbReference>
<keyword evidence="3" id="KW-0472">Membrane</keyword>
<dbReference type="PANTHER" id="PTHR15717:SF2">
    <property type="entry name" value="EF-HAND CALCIUM-BINDING DOMAIN-CONTAINING PROTEIN 14"/>
    <property type="match status" value="1"/>
</dbReference>
<reference evidence="4 5" key="1">
    <citation type="journal article" date="2019" name="Sci. Data">
        <title>Hybrid genome assembly and annotation of Danionella translucida.</title>
        <authorList>
            <person name="Kadobianskyi M."/>
            <person name="Schulze L."/>
            <person name="Schuelke M."/>
            <person name="Judkewitz B."/>
        </authorList>
    </citation>
    <scope>NUCLEOTIDE SEQUENCE [LARGE SCALE GENOMIC DNA]</scope>
    <source>
        <strain evidence="4 5">Bolton</strain>
    </source>
</reference>
<dbReference type="InterPro" id="IPR042352">
    <property type="entry name" value="EFCAB14"/>
</dbReference>
<evidence type="ECO:0000256" key="2">
    <source>
        <dbReference type="SAM" id="MobiDB-lite"/>
    </source>
</evidence>
<feature type="compositionally biased region" description="Basic residues" evidence="2">
    <location>
        <begin position="1"/>
        <end position="12"/>
    </location>
</feature>
<keyword evidence="3" id="KW-0812">Transmembrane</keyword>
<keyword evidence="1" id="KW-0175">Coiled coil</keyword>
<organism evidence="4 5">
    <name type="scientific">Danionella cerebrum</name>
    <dbReference type="NCBI Taxonomy" id="2873325"/>
    <lineage>
        <taxon>Eukaryota</taxon>
        <taxon>Metazoa</taxon>
        <taxon>Chordata</taxon>
        <taxon>Craniata</taxon>
        <taxon>Vertebrata</taxon>
        <taxon>Euteleostomi</taxon>
        <taxon>Actinopterygii</taxon>
        <taxon>Neopterygii</taxon>
        <taxon>Teleostei</taxon>
        <taxon>Ostariophysi</taxon>
        <taxon>Cypriniformes</taxon>
        <taxon>Danionidae</taxon>
        <taxon>Danioninae</taxon>
        <taxon>Danionella</taxon>
    </lineage>
</organism>
<feature type="compositionally biased region" description="Polar residues" evidence="2">
    <location>
        <begin position="219"/>
        <end position="248"/>
    </location>
</feature>
<feature type="coiled-coil region" evidence="1">
    <location>
        <begin position="114"/>
        <end position="148"/>
    </location>
</feature>
<evidence type="ECO:0000256" key="1">
    <source>
        <dbReference type="SAM" id="Coils"/>
    </source>
</evidence>
<evidence type="ECO:0000256" key="3">
    <source>
        <dbReference type="SAM" id="Phobius"/>
    </source>
</evidence>
<name>A0A553NGQ5_9TELE</name>
<proteinExistence type="predicted"/>
<evidence type="ECO:0008006" key="6">
    <source>
        <dbReference type="Google" id="ProtNLM"/>
    </source>
</evidence>
<dbReference type="OrthoDB" id="10009315at2759"/>
<feature type="region of interest" description="Disordered" evidence="2">
    <location>
        <begin position="1"/>
        <end position="64"/>
    </location>
</feature>
<keyword evidence="5" id="KW-1185">Reference proteome</keyword>
<sequence>MKMSPQKRMKKRKELDALLGGGGGGGRRSRPSSTSGHRLLRSEQHASEASESGSDEQSFRDSGGGAAAAGRRCLSLCTPLCVCLLVMACVFCGTGLVWMHITLRQELESTKGRMQIMETAQKLWSQELQKLSEELKNQQMKIQEMKNGERETMAKLNQTHSRLGALDSSISRLKGNIRSAADLMALPHTLEELQKSVASIGSSVTSLQHDISQIPAAPQDQNSRALPQTEENPLSSSSRESLKQEVQSWCSNQIQSLRRALSIPENSTTGSTEPRRPRFLTAQSNREPDRD</sequence>
<dbReference type="EMBL" id="SRMA01026983">
    <property type="protein sequence ID" value="TRY64632.1"/>
    <property type="molecule type" value="Genomic_DNA"/>
</dbReference>
<comment type="caution">
    <text evidence="4">The sequence shown here is derived from an EMBL/GenBank/DDBJ whole genome shotgun (WGS) entry which is preliminary data.</text>
</comment>
<dbReference type="AlphaFoldDB" id="A0A553NGQ5"/>
<protein>
    <recommendedName>
        <fullName evidence="6">EF-hand calcium-binding domain-containing protein 14</fullName>
    </recommendedName>
</protein>
<dbReference type="PANTHER" id="PTHR15717">
    <property type="entry name" value="PROTEIN KIAA0494"/>
    <property type="match status" value="1"/>
</dbReference>
<evidence type="ECO:0000313" key="5">
    <source>
        <dbReference type="Proteomes" id="UP000316079"/>
    </source>
</evidence>
<evidence type="ECO:0000313" key="4">
    <source>
        <dbReference type="EMBL" id="TRY64632.1"/>
    </source>
</evidence>
<gene>
    <name evidence="4" type="ORF">DNTS_004871</name>
</gene>
<dbReference type="STRING" id="623744.A0A553NGQ5"/>
<keyword evidence="3" id="KW-1133">Transmembrane helix</keyword>
<feature type="region of interest" description="Disordered" evidence="2">
    <location>
        <begin position="216"/>
        <end position="248"/>
    </location>
</feature>